<name>A0ABW5Q298_9BACI</name>
<dbReference type="RefSeq" id="WP_379562576.1">
    <property type="nucleotide sequence ID" value="NZ_JBHUMX010000040.1"/>
</dbReference>
<evidence type="ECO:0000313" key="3">
    <source>
        <dbReference type="EMBL" id="MFD2629787.1"/>
    </source>
</evidence>
<comment type="caution">
    <text evidence="3">The sequence shown here is derived from an EMBL/GenBank/DDBJ whole genome shotgun (WGS) entry which is preliminary data.</text>
</comment>
<keyword evidence="4" id="KW-1185">Reference proteome</keyword>
<feature type="compositionally biased region" description="Acidic residues" evidence="1">
    <location>
        <begin position="25"/>
        <end position="34"/>
    </location>
</feature>
<organism evidence="3 4">
    <name type="scientific">Oceanobacillus kapialis</name>
    <dbReference type="NCBI Taxonomy" id="481353"/>
    <lineage>
        <taxon>Bacteria</taxon>
        <taxon>Bacillati</taxon>
        <taxon>Bacillota</taxon>
        <taxon>Bacilli</taxon>
        <taxon>Bacillales</taxon>
        <taxon>Bacillaceae</taxon>
        <taxon>Oceanobacillus</taxon>
    </lineage>
</organism>
<evidence type="ECO:0000313" key="4">
    <source>
        <dbReference type="Proteomes" id="UP001597451"/>
    </source>
</evidence>
<dbReference type="PROSITE" id="PS51257">
    <property type="entry name" value="PROKAR_LIPOPROTEIN"/>
    <property type="match status" value="1"/>
</dbReference>
<evidence type="ECO:0000256" key="1">
    <source>
        <dbReference type="SAM" id="MobiDB-lite"/>
    </source>
</evidence>
<evidence type="ECO:0000256" key="2">
    <source>
        <dbReference type="SAM" id="SignalP"/>
    </source>
</evidence>
<sequence>MKLGKLSLLIMLSIGFLAACNQENNAEESTEEPNMEQVSHSHENMNNPDIIPGVSRDKKETTNQNGSTYSGMGQSLYSTIGSSGVHEGGVSSFFESILEGEGITGVKVFVVDDSVVLARNKAETTSHEYDSMQQSLLSDTEGMSGKGEPDGVEPEDKTYDNLDQAREKVDEMFNGDVKVLTVTDPKSEELIEGIKGNIMESSYEEASRQLLELLNMAEE</sequence>
<proteinExistence type="predicted"/>
<feature type="region of interest" description="Disordered" evidence="1">
    <location>
        <begin position="127"/>
        <end position="157"/>
    </location>
</feature>
<feature type="signal peptide" evidence="2">
    <location>
        <begin position="1"/>
        <end position="18"/>
    </location>
</feature>
<feature type="chain" id="PRO_5045655262" description="Sporulation protein" evidence="2">
    <location>
        <begin position="19"/>
        <end position="219"/>
    </location>
</feature>
<dbReference type="Proteomes" id="UP001597451">
    <property type="component" value="Unassembled WGS sequence"/>
</dbReference>
<evidence type="ECO:0008006" key="5">
    <source>
        <dbReference type="Google" id="ProtNLM"/>
    </source>
</evidence>
<dbReference type="EMBL" id="JBHUMX010000040">
    <property type="protein sequence ID" value="MFD2629787.1"/>
    <property type="molecule type" value="Genomic_DNA"/>
</dbReference>
<protein>
    <recommendedName>
        <fullName evidence="5">Sporulation protein</fullName>
    </recommendedName>
</protein>
<feature type="region of interest" description="Disordered" evidence="1">
    <location>
        <begin position="25"/>
        <end position="70"/>
    </location>
</feature>
<accession>A0ABW5Q298</accession>
<keyword evidence="2" id="KW-0732">Signal</keyword>
<reference evidence="4" key="1">
    <citation type="journal article" date="2019" name="Int. J. Syst. Evol. Microbiol.">
        <title>The Global Catalogue of Microorganisms (GCM) 10K type strain sequencing project: providing services to taxonomists for standard genome sequencing and annotation.</title>
        <authorList>
            <consortium name="The Broad Institute Genomics Platform"/>
            <consortium name="The Broad Institute Genome Sequencing Center for Infectious Disease"/>
            <person name="Wu L."/>
            <person name="Ma J."/>
        </authorList>
    </citation>
    <scope>NUCLEOTIDE SEQUENCE [LARGE SCALE GENOMIC DNA]</scope>
    <source>
        <strain evidence="4">TISTR 1858</strain>
    </source>
</reference>
<gene>
    <name evidence="3" type="ORF">ACFSUN_13450</name>
</gene>